<protein>
    <submittedName>
        <fullName evidence="4">CBS domain-containing protein</fullName>
    </submittedName>
</protein>
<dbReference type="PANTHER" id="PTHR43080">
    <property type="entry name" value="CBS DOMAIN-CONTAINING PROTEIN CBSX3, MITOCHONDRIAL"/>
    <property type="match status" value="1"/>
</dbReference>
<keyword evidence="1 2" id="KW-0129">CBS domain</keyword>
<dbReference type="InterPro" id="IPR046342">
    <property type="entry name" value="CBS_dom_sf"/>
</dbReference>
<evidence type="ECO:0000313" key="5">
    <source>
        <dbReference type="Proteomes" id="UP001595692"/>
    </source>
</evidence>
<dbReference type="Proteomes" id="UP001595692">
    <property type="component" value="Unassembled WGS sequence"/>
</dbReference>
<evidence type="ECO:0000259" key="3">
    <source>
        <dbReference type="PROSITE" id="PS51371"/>
    </source>
</evidence>
<dbReference type="InterPro" id="IPR000644">
    <property type="entry name" value="CBS_dom"/>
</dbReference>
<dbReference type="Pfam" id="PF00571">
    <property type="entry name" value="CBS"/>
    <property type="match status" value="2"/>
</dbReference>
<dbReference type="PROSITE" id="PS51371">
    <property type="entry name" value="CBS"/>
    <property type="match status" value="2"/>
</dbReference>
<sequence>MKSIRIADYMDPRPTTFHSGDSVYAALMALSQSREGGGPVLDAERRVIGFLSEQDCLREGLEACYLCDQLATVEQMMQVNVLTVKPDDSIVELAQRMMKPQPRTYPVVDEDGRLLGLISRHHVVKAMVVTMASCYSHTRA</sequence>
<proteinExistence type="predicted"/>
<dbReference type="InterPro" id="IPR051257">
    <property type="entry name" value="Diverse_CBS-Domain"/>
</dbReference>
<dbReference type="EMBL" id="JBHSAF010000001">
    <property type="protein sequence ID" value="MFC3912392.1"/>
    <property type="molecule type" value="Genomic_DNA"/>
</dbReference>
<evidence type="ECO:0000256" key="2">
    <source>
        <dbReference type="PROSITE-ProRule" id="PRU00703"/>
    </source>
</evidence>
<reference evidence="5" key="1">
    <citation type="journal article" date="2019" name="Int. J. Syst. Evol. Microbiol.">
        <title>The Global Catalogue of Microorganisms (GCM) 10K type strain sequencing project: providing services to taxonomists for standard genome sequencing and annotation.</title>
        <authorList>
            <consortium name="The Broad Institute Genomics Platform"/>
            <consortium name="The Broad Institute Genome Sequencing Center for Infectious Disease"/>
            <person name="Wu L."/>
            <person name="Ma J."/>
        </authorList>
    </citation>
    <scope>NUCLEOTIDE SEQUENCE [LARGE SCALE GENOMIC DNA]</scope>
    <source>
        <strain evidence="5">CCUG 54939</strain>
    </source>
</reference>
<name>A0ABV8CKF1_9GAMM</name>
<accession>A0ABV8CKF1</accession>
<dbReference type="SMART" id="SM00116">
    <property type="entry name" value="CBS"/>
    <property type="match status" value="2"/>
</dbReference>
<dbReference type="RefSeq" id="WP_377150499.1">
    <property type="nucleotide sequence ID" value="NZ_JBHSAF010000001.1"/>
</dbReference>
<gene>
    <name evidence="4" type="ORF">ACFOSS_02790</name>
</gene>
<feature type="domain" description="CBS" evidence="3">
    <location>
        <begin position="76"/>
        <end position="133"/>
    </location>
</feature>
<dbReference type="Gene3D" id="3.10.580.10">
    <property type="entry name" value="CBS-domain"/>
    <property type="match status" value="1"/>
</dbReference>
<dbReference type="SUPFAM" id="SSF54631">
    <property type="entry name" value="CBS-domain pair"/>
    <property type="match status" value="1"/>
</dbReference>
<feature type="domain" description="CBS" evidence="3">
    <location>
        <begin position="10"/>
        <end position="69"/>
    </location>
</feature>
<dbReference type="InterPro" id="IPR044729">
    <property type="entry name" value="CBS_bac"/>
</dbReference>
<dbReference type="PANTHER" id="PTHR43080:SF2">
    <property type="entry name" value="CBS DOMAIN-CONTAINING PROTEIN"/>
    <property type="match status" value="1"/>
</dbReference>
<evidence type="ECO:0000256" key="1">
    <source>
        <dbReference type="ARBA" id="ARBA00023122"/>
    </source>
</evidence>
<keyword evidence="5" id="KW-1185">Reference proteome</keyword>
<dbReference type="CDD" id="cd04629">
    <property type="entry name" value="CBS_pair_bac"/>
    <property type="match status" value="1"/>
</dbReference>
<evidence type="ECO:0000313" key="4">
    <source>
        <dbReference type="EMBL" id="MFC3912392.1"/>
    </source>
</evidence>
<organism evidence="4 5">
    <name type="scientific">Pseudaeromonas sharmana</name>
    <dbReference type="NCBI Taxonomy" id="328412"/>
    <lineage>
        <taxon>Bacteria</taxon>
        <taxon>Pseudomonadati</taxon>
        <taxon>Pseudomonadota</taxon>
        <taxon>Gammaproteobacteria</taxon>
        <taxon>Aeromonadales</taxon>
        <taxon>Aeromonadaceae</taxon>
        <taxon>Pseudaeromonas</taxon>
    </lineage>
</organism>
<comment type="caution">
    <text evidence="4">The sequence shown here is derived from an EMBL/GenBank/DDBJ whole genome shotgun (WGS) entry which is preliminary data.</text>
</comment>